<sequence>MGPRRTIFKKPGKGGRKGQFMSQGMKKKLKKERANRPTPTRYQRNIKHIERSQEATQAQKRQIEAERKYRQEANAAFGEDVLVGSDSEEDDSGQGNGEEGTAFEDLAVEFNGQIGQAIDSEDEEESEEDNALSDEAMGEEEEGELGEHEEELEEEQGEDMSDDEEAEGEEVSNDEENDESKKLGESDNEEMESDEEEEEIGEENPSDLSSDEDETETNDPYTLHTAFNLSPAMLETIAAEPPRVEQTKLLFPGLGPVLVELPKNSTAANRRPEPKGIFAKERYAKPGTLPIVPKDDESIDWNKLYVKERIARNITEPLDALQRDVFTILNGYQDLHFAQRSFENADRLRYVYCLHTLNHVLKAASKVQQHTIKLAAKQKPVTKEDAFRRRQVKKNMIPATVELEYRDQGFVRPKVLIVVPFRESALQCVTMLKRLFAGENDKGVLNWNRFTEEYGGGSSLHFPRRNPKPADYERTFAGNIDDNFRLGIAFNRSTMKLYAKYYGSDVMIASPLALRLAIGAKGERDRDYDFLASIELLIIDQADVCYAQNWDHLLHVMEHLHHQPKSTEYTEFSRVREWCLSGWSKFYRQSILLSAFELPDFRSLYNKHFHNYRGKVRTIRSVQQTGTIRQVVVPVPQNFQRIDTSTLDGAGAARFAHFVNVILPQARNVTMARCMIYVPSYFDYVRLRNHFKQEDISFTQICEYTPDAKIARARDMFFHGSKHFLLYSERAHFFRRHRIRGVRHLILYGPPVFPQFYPELVNLMMKENQNPRDGVEDASMTVTVLYTRYDSYQLMEMMGIERANAMIKAPRSVYRFTTDQK</sequence>
<dbReference type="Pfam" id="PF06862">
    <property type="entry name" value="Utp25_C"/>
    <property type="match status" value="1"/>
</dbReference>
<dbReference type="EnsemblMetazoa" id="AEPI007850-RA">
    <property type="protein sequence ID" value="AEPI007850-PA"/>
    <property type="gene ID" value="AEPI007850"/>
</dbReference>
<feature type="region of interest" description="Disordered" evidence="6">
    <location>
        <begin position="1"/>
        <end position="219"/>
    </location>
</feature>
<dbReference type="InterPro" id="IPR053939">
    <property type="entry name" value="UTP25_C"/>
</dbReference>
<feature type="domain" description="UTP25 NTP hydrolase-like" evidence="8">
    <location>
        <begin position="332"/>
        <end position="616"/>
    </location>
</feature>
<dbReference type="PANTHER" id="PTHR12933:SF0">
    <property type="entry name" value="U3 SMALL NUCLEOLAR RNA-ASSOCIATED PROTEIN 25 HOMOLOG"/>
    <property type="match status" value="1"/>
</dbReference>
<keyword evidence="10" id="KW-1185">Reference proteome</keyword>
<dbReference type="GO" id="GO:0000462">
    <property type="term" value="P:maturation of SSU-rRNA from tricistronic rRNA transcript (SSU-rRNA, 5.8S rRNA, LSU-rRNA)"/>
    <property type="evidence" value="ECO:0007669"/>
    <property type="project" value="TreeGrafter"/>
</dbReference>
<dbReference type="PANTHER" id="PTHR12933">
    <property type="entry name" value="ORF PROTEIN-RELATED"/>
    <property type="match status" value="1"/>
</dbReference>
<evidence type="ECO:0000259" key="7">
    <source>
        <dbReference type="Pfam" id="PF06862"/>
    </source>
</evidence>
<evidence type="ECO:0000256" key="3">
    <source>
        <dbReference type="ARBA" id="ARBA00023242"/>
    </source>
</evidence>
<dbReference type="Proteomes" id="UP000075885">
    <property type="component" value="Unassembled WGS sequence"/>
</dbReference>
<dbReference type="SUPFAM" id="SSF52540">
    <property type="entry name" value="P-loop containing nucleoside triphosphate hydrolases"/>
    <property type="match status" value="1"/>
</dbReference>
<dbReference type="GO" id="GO:0034511">
    <property type="term" value="F:U3 snoRNA binding"/>
    <property type="evidence" value="ECO:0007669"/>
    <property type="project" value="InterPro"/>
</dbReference>
<evidence type="ECO:0000313" key="9">
    <source>
        <dbReference type="EnsemblMetazoa" id="AEPI007850-PA"/>
    </source>
</evidence>
<evidence type="ECO:0000256" key="6">
    <source>
        <dbReference type="SAM" id="MobiDB-lite"/>
    </source>
</evidence>
<dbReference type="STRING" id="199890.A0A182PLN0"/>
<accession>A0A182PLN0</accession>
<protein>
    <recommendedName>
        <fullName evidence="4">U3 small nucleolar RNA-associated protein 25 homolog</fullName>
    </recommendedName>
    <alternativeName>
        <fullName evidence="5">UTP25 small subunit processor component</fullName>
    </alternativeName>
</protein>
<dbReference type="VEuPathDB" id="VectorBase:AEPI007850"/>
<feature type="compositionally biased region" description="Acidic residues" evidence="6">
    <location>
        <begin position="119"/>
        <end position="178"/>
    </location>
</feature>
<dbReference type="AlphaFoldDB" id="A0A182PLN0"/>
<keyword evidence="3" id="KW-0539">Nucleus</keyword>
<reference evidence="10" key="1">
    <citation type="submission" date="2013-03" db="EMBL/GenBank/DDBJ databases">
        <title>The Genome Sequence of Anopheles epiroticus epiroticus2.</title>
        <authorList>
            <consortium name="The Broad Institute Genomics Platform"/>
            <person name="Neafsey D.E."/>
            <person name="Howell P."/>
            <person name="Walker B."/>
            <person name="Young S.K."/>
            <person name="Zeng Q."/>
            <person name="Gargeya S."/>
            <person name="Fitzgerald M."/>
            <person name="Haas B."/>
            <person name="Abouelleil A."/>
            <person name="Allen A.W."/>
            <person name="Alvarado L."/>
            <person name="Arachchi H.M."/>
            <person name="Berlin A.M."/>
            <person name="Chapman S.B."/>
            <person name="Gainer-Dewar J."/>
            <person name="Goldberg J."/>
            <person name="Griggs A."/>
            <person name="Gujja S."/>
            <person name="Hansen M."/>
            <person name="Howarth C."/>
            <person name="Imamovic A."/>
            <person name="Ireland A."/>
            <person name="Larimer J."/>
            <person name="McCowan C."/>
            <person name="Murphy C."/>
            <person name="Pearson M."/>
            <person name="Poon T.W."/>
            <person name="Priest M."/>
            <person name="Roberts A."/>
            <person name="Saif S."/>
            <person name="Shea T."/>
            <person name="Sisk P."/>
            <person name="Sykes S."/>
            <person name="Wortman J."/>
            <person name="Nusbaum C."/>
            <person name="Birren B."/>
        </authorList>
    </citation>
    <scope>NUCLEOTIDE SEQUENCE [LARGE SCALE GENOMIC DNA]</scope>
    <source>
        <strain evidence="10">Epiroticus2</strain>
    </source>
</reference>
<feature type="compositionally biased region" description="Acidic residues" evidence="6">
    <location>
        <begin position="186"/>
        <end position="217"/>
    </location>
</feature>
<evidence type="ECO:0000256" key="1">
    <source>
        <dbReference type="ARBA" id="ARBA00004604"/>
    </source>
</evidence>
<dbReference type="InterPro" id="IPR053940">
    <property type="entry name" value="UTP25_NTPase-like"/>
</dbReference>
<feature type="compositionally biased region" description="Basic residues" evidence="6">
    <location>
        <begin position="1"/>
        <end position="16"/>
    </location>
</feature>
<dbReference type="InterPro" id="IPR010678">
    <property type="entry name" value="UTP25"/>
</dbReference>
<feature type="domain" description="UTP25 C-terminal" evidence="7">
    <location>
        <begin position="628"/>
        <end position="816"/>
    </location>
</feature>
<evidence type="ECO:0000259" key="8">
    <source>
        <dbReference type="Pfam" id="PF22916"/>
    </source>
</evidence>
<evidence type="ECO:0000256" key="2">
    <source>
        <dbReference type="ARBA" id="ARBA00009223"/>
    </source>
</evidence>
<comment type="similarity">
    <text evidence="2">Belongs to the UTP25 family.</text>
</comment>
<dbReference type="Pfam" id="PF22916">
    <property type="entry name" value="UTP25_NTPase-like"/>
    <property type="match status" value="1"/>
</dbReference>
<evidence type="ECO:0000256" key="5">
    <source>
        <dbReference type="ARBA" id="ARBA00032325"/>
    </source>
</evidence>
<dbReference type="GO" id="GO:0019843">
    <property type="term" value="F:rRNA binding"/>
    <property type="evidence" value="ECO:0007669"/>
    <property type="project" value="TreeGrafter"/>
</dbReference>
<dbReference type="GO" id="GO:0032040">
    <property type="term" value="C:small-subunit processome"/>
    <property type="evidence" value="ECO:0007669"/>
    <property type="project" value="TreeGrafter"/>
</dbReference>
<reference evidence="9" key="2">
    <citation type="submission" date="2020-05" db="UniProtKB">
        <authorList>
            <consortium name="EnsemblMetazoa"/>
        </authorList>
    </citation>
    <scope>IDENTIFICATION</scope>
    <source>
        <strain evidence="9">Epiroticus2</strain>
    </source>
</reference>
<evidence type="ECO:0000256" key="4">
    <source>
        <dbReference type="ARBA" id="ARBA00024421"/>
    </source>
</evidence>
<dbReference type="Gene3D" id="3.40.50.300">
    <property type="entry name" value="P-loop containing nucleotide triphosphate hydrolases"/>
    <property type="match status" value="1"/>
</dbReference>
<evidence type="ECO:0000313" key="10">
    <source>
        <dbReference type="Proteomes" id="UP000075885"/>
    </source>
</evidence>
<feature type="compositionally biased region" description="Basic and acidic residues" evidence="6">
    <location>
        <begin position="61"/>
        <end position="71"/>
    </location>
</feature>
<name>A0A182PLN0_9DIPT</name>
<organism evidence="9 10">
    <name type="scientific">Anopheles epiroticus</name>
    <dbReference type="NCBI Taxonomy" id="199890"/>
    <lineage>
        <taxon>Eukaryota</taxon>
        <taxon>Metazoa</taxon>
        <taxon>Ecdysozoa</taxon>
        <taxon>Arthropoda</taxon>
        <taxon>Hexapoda</taxon>
        <taxon>Insecta</taxon>
        <taxon>Pterygota</taxon>
        <taxon>Neoptera</taxon>
        <taxon>Endopterygota</taxon>
        <taxon>Diptera</taxon>
        <taxon>Nematocera</taxon>
        <taxon>Culicoidea</taxon>
        <taxon>Culicidae</taxon>
        <taxon>Anophelinae</taxon>
        <taxon>Anopheles</taxon>
    </lineage>
</organism>
<proteinExistence type="inferred from homology"/>
<dbReference type="InterPro" id="IPR027417">
    <property type="entry name" value="P-loop_NTPase"/>
</dbReference>
<comment type="subcellular location">
    <subcellularLocation>
        <location evidence="1">Nucleus</location>
        <location evidence="1">Nucleolus</location>
    </subcellularLocation>
</comment>